<keyword evidence="2" id="KW-0472">Membrane</keyword>
<keyword evidence="2" id="KW-0812">Transmembrane</keyword>
<dbReference type="eggNOG" id="KOG4297">
    <property type="taxonomic scope" value="Eukaryota"/>
</dbReference>
<reference evidence="4" key="1">
    <citation type="journal article" date="2008" name="Nature">
        <title>The amphioxus genome and the evolution of the chordate karyotype.</title>
        <authorList>
            <consortium name="US DOE Joint Genome Institute (JGI-PGF)"/>
            <person name="Putnam N.H."/>
            <person name="Butts T."/>
            <person name="Ferrier D.E.K."/>
            <person name="Furlong R.F."/>
            <person name="Hellsten U."/>
            <person name="Kawashima T."/>
            <person name="Robinson-Rechavi M."/>
            <person name="Shoguchi E."/>
            <person name="Terry A."/>
            <person name="Yu J.-K."/>
            <person name="Benito-Gutierrez E.L."/>
            <person name="Dubchak I."/>
            <person name="Garcia-Fernandez J."/>
            <person name="Gibson-Brown J.J."/>
            <person name="Grigoriev I.V."/>
            <person name="Horton A.C."/>
            <person name="de Jong P.J."/>
            <person name="Jurka J."/>
            <person name="Kapitonov V.V."/>
            <person name="Kohara Y."/>
            <person name="Kuroki Y."/>
            <person name="Lindquist E."/>
            <person name="Lucas S."/>
            <person name="Osoegawa K."/>
            <person name="Pennacchio L.A."/>
            <person name="Salamov A.A."/>
            <person name="Satou Y."/>
            <person name="Sauka-Spengler T."/>
            <person name="Schmutz J."/>
            <person name="Shin-I T."/>
            <person name="Toyoda A."/>
            <person name="Bronner-Fraser M."/>
            <person name="Fujiyama A."/>
            <person name="Holland L.Z."/>
            <person name="Holland P.W.H."/>
            <person name="Satoh N."/>
            <person name="Rokhsar D.S."/>
        </authorList>
    </citation>
    <scope>NUCLEOTIDE SEQUENCE [LARGE SCALE GENOMIC DNA]</scope>
    <source>
        <strain evidence="4">S238N-H82</strain>
        <tissue evidence="4">Testes</tissue>
    </source>
</reference>
<feature type="region of interest" description="Disordered" evidence="1">
    <location>
        <begin position="17"/>
        <end position="48"/>
    </location>
</feature>
<proteinExistence type="predicted"/>
<accession>C3ZHW8</accession>
<dbReference type="InterPro" id="IPR016187">
    <property type="entry name" value="CTDL_fold"/>
</dbReference>
<dbReference type="InterPro" id="IPR003609">
    <property type="entry name" value="Pan_app"/>
</dbReference>
<evidence type="ECO:0000259" key="3">
    <source>
        <dbReference type="PROSITE" id="PS50041"/>
    </source>
</evidence>
<dbReference type="InterPro" id="IPR001304">
    <property type="entry name" value="C-type_lectin-like"/>
</dbReference>
<dbReference type="Pfam" id="PF12248">
    <property type="entry name" value="Methyltransf_FA"/>
    <property type="match status" value="1"/>
</dbReference>
<gene>
    <name evidence="4" type="ORF">BRAFLDRAFT_89421</name>
</gene>
<feature type="domain" description="C-type lectin" evidence="3">
    <location>
        <begin position="607"/>
        <end position="721"/>
    </location>
</feature>
<evidence type="ECO:0000256" key="2">
    <source>
        <dbReference type="SAM" id="Phobius"/>
    </source>
</evidence>
<dbReference type="Pfam" id="PF14295">
    <property type="entry name" value="PAN_4"/>
    <property type="match status" value="1"/>
</dbReference>
<evidence type="ECO:0000313" key="4">
    <source>
        <dbReference type="EMBL" id="EEN47912.1"/>
    </source>
</evidence>
<dbReference type="CDD" id="cd00037">
    <property type="entry name" value="CLECT"/>
    <property type="match status" value="1"/>
</dbReference>
<sequence>MDPDGIALTVGITHIMSVPGRERPSKSDTNTDNKRARQTTAGEDIFPPNCGMVDVYEEAWVPPDTAPGTKGNYEQACDVRLAFKPENGNQRKQRDSFSAAKLRSTEGADSRAGGSDGNTQVNEIYGVCNTDHTTDSTDTEDMADSVPGRPSSKRRRSGCWILAAIGLCALVGLTVAAMAQYHRAADSTEPLLESINKQLEANGKALQDVLLTLKMGKLRGDMPHPYMVKNSAELLPAVDGYSVRQGSCPGNDIPSISEDGTTLEDCAVRCTNHPGCVAFTFTDNHRCFPKTKTCTKMRKTPVMNMFYDKKSDGPRVVNGYTVRQGYCSSFGDNLGSISGTGITLQDCAQHCDTRPDCAAFTVITNKTCSPMSKPCADPTNPTSLFYEKETVCKIKATNNIYRYRWDLPPLTTSPFRFDVKASHDIHIALAQDMNQMYEIVIGGWRNQKSVIRREKQGQIKVKARTPGIASPALFQTFSIQWAADGTISVSKVPGTAPFMSWRDPAPLSIHHVGYTTGFGSSDAVWKFCSNKTNQPKFQVAHKLIGITEHRARFPLLVGYNGKVSKPFSGQLSCLQVYDYALTQKQITAAMHKCQVNEIVCDPSWHRHGSRCFRIFSVAVPYAEAKAMCARHNSRVALPKDLPTNNFLVQLRNKVNKTLPTWIGLKDEEEEGKHVWEDGEELGRFRAWGPGEPNNQPGDSDCVRIEKATGFIGANKWRDFPCTLGTFGVICEKGKSRWVWTGREKQDIPSSRCRSFLIPQSTGRENAYHRPYHNMQGPCTRKLGFICKKG</sequence>
<dbReference type="InterPro" id="IPR022041">
    <property type="entry name" value="Methyltransf_FA"/>
</dbReference>
<dbReference type="SUPFAM" id="SSF56436">
    <property type="entry name" value="C-type lectin-like"/>
    <property type="match status" value="1"/>
</dbReference>
<name>C3ZHW8_BRAFL</name>
<dbReference type="SMART" id="SM00034">
    <property type="entry name" value="CLECT"/>
    <property type="match status" value="1"/>
</dbReference>
<dbReference type="Pfam" id="PF00024">
    <property type="entry name" value="PAN_1"/>
    <property type="match status" value="1"/>
</dbReference>
<protein>
    <recommendedName>
        <fullName evidence="3">C-type lectin domain-containing protein</fullName>
    </recommendedName>
</protein>
<dbReference type="PROSITE" id="PS50041">
    <property type="entry name" value="C_TYPE_LECTIN_2"/>
    <property type="match status" value="1"/>
</dbReference>
<dbReference type="EMBL" id="GG666624">
    <property type="protein sequence ID" value="EEN47912.1"/>
    <property type="molecule type" value="Genomic_DNA"/>
</dbReference>
<evidence type="ECO:0000256" key="1">
    <source>
        <dbReference type="SAM" id="MobiDB-lite"/>
    </source>
</evidence>
<dbReference type="Pfam" id="PF00059">
    <property type="entry name" value="Lectin_C"/>
    <property type="match status" value="1"/>
</dbReference>
<dbReference type="PANTHER" id="PTHR22801">
    <property type="entry name" value="LITHOSTATHINE"/>
    <property type="match status" value="1"/>
</dbReference>
<dbReference type="Gene3D" id="3.10.100.10">
    <property type="entry name" value="Mannose-Binding Protein A, subunit A"/>
    <property type="match status" value="1"/>
</dbReference>
<feature type="transmembrane region" description="Helical" evidence="2">
    <location>
        <begin position="159"/>
        <end position="181"/>
    </location>
</feature>
<dbReference type="Gene3D" id="3.50.4.10">
    <property type="entry name" value="Hepatocyte Growth Factor"/>
    <property type="match status" value="1"/>
</dbReference>
<organism>
    <name type="scientific">Branchiostoma floridae</name>
    <name type="common">Florida lancelet</name>
    <name type="synonym">Amphioxus</name>
    <dbReference type="NCBI Taxonomy" id="7739"/>
    <lineage>
        <taxon>Eukaryota</taxon>
        <taxon>Metazoa</taxon>
        <taxon>Chordata</taxon>
        <taxon>Cephalochordata</taxon>
        <taxon>Leptocardii</taxon>
        <taxon>Amphioxiformes</taxon>
        <taxon>Branchiostomatidae</taxon>
        <taxon>Branchiostoma</taxon>
    </lineage>
</organism>
<dbReference type="InterPro" id="IPR016186">
    <property type="entry name" value="C-type_lectin-like/link_sf"/>
</dbReference>
<dbReference type="InterPro" id="IPR050801">
    <property type="entry name" value="Ca-Dep_Lectins_ImmuneDev"/>
</dbReference>
<keyword evidence="2" id="KW-1133">Transmembrane helix</keyword>
<feature type="compositionally biased region" description="Basic and acidic residues" evidence="1">
    <location>
        <begin position="20"/>
        <end position="35"/>
    </location>
</feature>
<dbReference type="AlphaFoldDB" id="C3ZHW8"/>
<feature type="region of interest" description="Disordered" evidence="1">
    <location>
        <begin position="84"/>
        <end position="154"/>
    </location>
</feature>
<dbReference type="InParanoid" id="C3ZHW8"/>
<dbReference type="PANTHER" id="PTHR22801:SF63">
    <property type="entry name" value="C-TYPE LECTIN DOMAIN-CONTAINING PROTEIN"/>
    <property type="match status" value="1"/>
</dbReference>